<accession>A0A0D9V419</accession>
<dbReference type="Gene3D" id="1.20.5.110">
    <property type="match status" value="1"/>
</dbReference>
<reference evidence="3 4" key="1">
    <citation type="submission" date="2012-08" db="EMBL/GenBank/DDBJ databases">
        <title>Oryza genome evolution.</title>
        <authorList>
            <person name="Wing R.A."/>
        </authorList>
    </citation>
    <scope>NUCLEOTIDE SEQUENCE</scope>
</reference>
<protein>
    <submittedName>
        <fullName evidence="3">Uncharacterized protein</fullName>
    </submittedName>
</protein>
<dbReference type="EnsemblPlants" id="LPERR01G22450.1">
    <property type="protein sequence ID" value="LPERR01G22450.1"/>
    <property type="gene ID" value="LPERR01G22450"/>
</dbReference>
<dbReference type="AlphaFoldDB" id="A0A0D9V419"/>
<sequence length="91" mass="9892">MLGRKRGGSSPSSAKLPPPHGTYQDPRLQPPQAGLTTVVTDGGQEVSMSQFVAQLDEAARKRLDSMNQRLRWLEQQMEALEAEVGKASTAD</sequence>
<dbReference type="eggNOG" id="ENOG502ST6T">
    <property type="taxonomic scope" value="Eukaryota"/>
</dbReference>
<evidence type="ECO:0000256" key="2">
    <source>
        <dbReference type="SAM" id="MobiDB-lite"/>
    </source>
</evidence>
<dbReference type="Proteomes" id="UP000032180">
    <property type="component" value="Chromosome 1"/>
</dbReference>
<evidence type="ECO:0000313" key="3">
    <source>
        <dbReference type="EnsemblPlants" id="LPERR01G22450.1"/>
    </source>
</evidence>
<reference evidence="4" key="2">
    <citation type="submission" date="2013-12" db="EMBL/GenBank/DDBJ databases">
        <authorList>
            <person name="Yu Y."/>
            <person name="Lee S."/>
            <person name="de Baynast K."/>
            <person name="Wissotski M."/>
            <person name="Liu L."/>
            <person name="Talag J."/>
            <person name="Goicoechea J."/>
            <person name="Angelova A."/>
            <person name="Jetty R."/>
            <person name="Kudrna D."/>
            <person name="Golser W."/>
            <person name="Rivera L."/>
            <person name="Zhang J."/>
            <person name="Wing R."/>
        </authorList>
    </citation>
    <scope>NUCLEOTIDE SEQUENCE</scope>
</reference>
<name>A0A0D9V419_9ORYZ</name>
<dbReference type="Gramene" id="LPERR01G22450.1">
    <property type="protein sequence ID" value="LPERR01G22450.1"/>
    <property type="gene ID" value="LPERR01G22450"/>
</dbReference>
<evidence type="ECO:0000256" key="1">
    <source>
        <dbReference type="SAM" id="Coils"/>
    </source>
</evidence>
<reference evidence="3" key="3">
    <citation type="submission" date="2015-04" db="UniProtKB">
        <authorList>
            <consortium name="EnsemblPlants"/>
        </authorList>
    </citation>
    <scope>IDENTIFICATION</scope>
</reference>
<feature type="coiled-coil region" evidence="1">
    <location>
        <begin position="56"/>
        <end position="90"/>
    </location>
</feature>
<dbReference type="HOGENOM" id="CLU_179627_0_0_1"/>
<evidence type="ECO:0000313" key="4">
    <source>
        <dbReference type="Proteomes" id="UP000032180"/>
    </source>
</evidence>
<organism evidence="3 4">
    <name type="scientific">Leersia perrieri</name>
    <dbReference type="NCBI Taxonomy" id="77586"/>
    <lineage>
        <taxon>Eukaryota</taxon>
        <taxon>Viridiplantae</taxon>
        <taxon>Streptophyta</taxon>
        <taxon>Embryophyta</taxon>
        <taxon>Tracheophyta</taxon>
        <taxon>Spermatophyta</taxon>
        <taxon>Magnoliopsida</taxon>
        <taxon>Liliopsida</taxon>
        <taxon>Poales</taxon>
        <taxon>Poaceae</taxon>
        <taxon>BOP clade</taxon>
        <taxon>Oryzoideae</taxon>
        <taxon>Oryzeae</taxon>
        <taxon>Oryzinae</taxon>
        <taxon>Leersia</taxon>
    </lineage>
</organism>
<keyword evidence="1" id="KW-0175">Coiled coil</keyword>
<keyword evidence="4" id="KW-1185">Reference proteome</keyword>
<feature type="region of interest" description="Disordered" evidence="2">
    <location>
        <begin position="1"/>
        <end position="37"/>
    </location>
</feature>
<proteinExistence type="predicted"/>